<evidence type="ECO:0000313" key="3">
    <source>
        <dbReference type="EMBL" id="KAE9992994.1"/>
    </source>
</evidence>
<feature type="coiled-coil region" evidence="1">
    <location>
        <begin position="173"/>
        <end position="208"/>
    </location>
</feature>
<evidence type="ECO:0000256" key="1">
    <source>
        <dbReference type="SAM" id="Coils"/>
    </source>
</evidence>
<feature type="region of interest" description="Disordered" evidence="2">
    <location>
        <begin position="1"/>
        <end position="55"/>
    </location>
</feature>
<accession>A0A8H3ZBK7</accession>
<comment type="caution">
    <text evidence="3">The sequence shown here is derived from an EMBL/GenBank/DDBJ whole genome shotgun (WGS) entry which is preliminary data.</text>
</comment>
<keyword evidence="1" id="KW-0175">Coiled coil</keyword>
<evidence type="ECO:0000313" key="4">
    <source>
        <dbReference type="Proteomes" id="UP000490939"/>
    </source>
</evidence>
<keyword evidence="4" id="KW-1185">Reference proteome</keyword>
<gene>
    <name evidence="3" type="ORF">EG327_006963</name>
</gene>
<dbReference type="EMBL" id="WNWR01000041">
    <property type="protein sequence ID" value="KAE9992994.1"/>
    <property type="molecule type" value="Genomic_DNA"/>
</dbReference>
<organism evidence="3 4">
    <name type="scientific">Venturia inaequalis</name>
    <name type="common">Apple scab fungus</name>
    <dbReference type="NCBI Taxonomy" id="5025"/>
    <lineage>
        <taxon>Eukaryota</taxon>
        <taxon>Fungi</taxon>
        <taxon>Dikarya</taxon>
        <taxon>Ascomycota</taxon>
        <taxon>Pezizomycotina</taxon>
        <taxon>Dothideomycetes</taxon>
        <taxon>Pleosporomycetidae</taxon>
        <taxon>Venturiales</taxon>
        <taxon>Venturiaceae</taxon>
        <taxon>Venturia</taxon>
    </lineage>
</organism>
<evidence type="ECO:0000256" key="2">
    <source>
        <dbReference type="SAM" id="MobiDB-lite"/>
    </source>
</evidence>
<feature type="compositionally biased region" description="Basic residues" evidence="2">
    <location>
        <begin position="1"/>
        <end position="15"/>
    </location>
</feature>
<protein>
    <submittedName>
        <fullName evidence="3">Uncharacterized protein</fullName>
    </submittedName>
</protein>
<dbReference type="Proteomes" id="UP000490939">
    <property type="component" value="Unassembled WGS sequence"/>
</dbReference>
<dbReference type="AlphaFoldDB" id="A0A8H3ZBK7"/>
<name>A0A8H3ZBK7_VENIN</name>
<reference evidence="3 4" key="1">
    <citation type="submission" date="2019-07" db="EMBL/GenBank/DDBJ databases">
        <title>Venturia inaequalis Genome Resource.</title>
        <authorList>
            <person name="Lichtner F.J."/>
        </authorList>
    </citation>
    <scope>NUCLEOTIDE SEQUENCE [LARGE SCALE GENOMIC DNA]</scope>
    <source>
        <strain evidence="3 4">DMI_063113</strain>
    </source>
</reference>
<feature type="compositionally biased region" description="Basic and acidic residues" evidence="2">
    <location>
        <begin position="16"/>
        <end position="41"/>
    </location>
</feature>
<proteinExistence type="predicted"/>
<sequence>MKRGATCRKNGRKGRTRDFFAENGLPRERARSRMKVKKDPVTGKAVKNQGRTTTALAKESEQAAVDRLEDAGIRAACELYLSQEWDRIRNDEVKARDEGQKVTRDSRAKVIKAYLETAIQRLQLNEHRRVAAKALAEENAIWRARELKRLEKWKQDTLQALGIEPSSQGTDIVTRLKNDLQQLAQDSNKEIKRVKVEKDAQIKTLQAQIRTLTS</sequence>